<sequence length="312" mass="35571">MAGEVAMLTDDADRYIDLRRSLGFKLAKTARHLTAFTRYAVDWGDTHVRRETAITWTAAVSSTPRSHQRRLGEIALFARFLHAEDRAHEVPHHHPNHSAATRPAPYIYTSEELVRMLDAAGNLRRQKPSPLRRHIYVMLIGLLASTGLRISEALNLRLDDLLPDGMLHLRQTKFNKSRIVPMHASVVEAMRAYLEVRRRFAGTDDHVFLSVDAKQMPLRTVESTFHVILHQAGVGQDRSRRPRIHDLRHTFATRVLEQCAMRRDDVARDFVALSTYLGHASIRHTYWYLEATPNLMGDIAAAAEALIDGRRP</sequence>
<dbReference type="GO" id="GO:0006310">
    <property type="term" value="P:DNA recombination"/>
    <property type="evidence" value="ECO:0007669"/>
    <property type="project" value="UniProtKB-KW"/>
</dbReference>
<proteinExistence type="predicted"/>
<protein>
    <submittedName>
        <fullName evidence="5">Integrase</fullName>
    </submittedName>
</protein>
<feature type="domain" description="Tyr recombinase" evidence="4">
    <location>
        <begin position="103"/>
        <end position="301"/>
    </location>
</feature>
<keyword evidence="2" id="KW-0229">DNA integration</keyword>
<dbReference type="OrthoDB" id="5464621at2"/>
<dbReference type="PANTHER" id="PTHR30349">
    <property type="entry name" value="PHAGE INTEGRASE-RELATED"/>
    <property type="match status" value="1"/>
</dbReference>
<dbReference type="SUPFAM" id="SSF56349">
    <property type="entry name" value="DNA breaking-rejoining enzymes"/>
    <property type="match status" value="1"/>
</dbReference>
<evidence type="ECO:0000313" key="6">
    <source>
        <dbReference type="Proteomes" id="UP000272706"/>
    </source>
</evidence>
<dbReference type="InterPro" id="IPR050090">
    <property type="entry name" value="Tyrosine_recombinase_XerCD"/>
</dbReference>
<gene>
    <name evidence="5" type="ORF">D3227_22095</name>
</gene>
<keyword evidence="3" id="KW-0233">DNA recombination</keyword>
<dbReference type="InterPro" id="IPR011010">
    <property type="entry name" value="DNA_brk_join_enz"/>
</dbReference>
<dbReference type="Gene3D" id="1.10.443.10">
    <property type="entry name" value="Intergrase catalytic core"/>
    <property type="match status" value="1"/>
</dbReference>
<organism evidence="5 6">
    <name type="scientific">Mesorhizobium waimense</name>
    <dbReference type="NCBI Taxonomy" id="1300307"/>
    <lineage>
        <taxon>Bacteria</taxon>
        <taxon>Pseudomonadati</taxon>
        <taxon>Pseudomonadota</taxon>
        <taxon>Alphaproteobacteria</taxon>
        <taxon>Hyphomicrobiales</taxon>
        <taxon>Phyllobacteriaceae</taxon>
        <taxon>Mesorhizobium</taxon>
    </lineage>
</organism>
<dbReference type="PANTHER" id="PTHR30349:SF81">
    <property type="entry name" value="TYROSINE RECOMBINASE XERC"/>
    <property type="match status" value="1"/>
</dbReference>
<dbReference type="GO" id="GO:0007059">
    <property type="term" value="P:chromosome segregation"/>
    <property type="evidence" value="ECO:0007669"/>
    <property type="project" value="UniProtKB-KW"/>
</dbReference>
<dbReference type="Pfam" id="PF00589">
    <property type="entry name" value="Phage_integrase"/>
    <property type="match status" value="1"/>
</dbReference>
<evidence type="ECO:0000256" key="1">
    <source>
        <dbReference type="ARBA" id="ARBA00022829"/>
    </source>
</evidence>
<accession>A0A3A5KQ07</accession>
<dbReference type="InterPro" id="IPR002104">
    <property type="entry name" value="Integrase_catalytic"/>
</dbReference>
<evidence type="ECO:0000256" key="3">
    <source>
        <dbReference type="ARBA" id="ARBA00023172"/>
    </source>
</evidence>
<evidence type="ECO:0000259" key="4">
    <source>
        <dbReference type="PROSITE" id="PS51898"/>
    </source>
</evidence>
<dbReference type="Proteomes" id="UP000272706">
    <property type="component" value="Unassembled WGS sequence"/>
</dbReference>
<dbReference type="AlphaFoldDB" id="A0A3A5KQ07"/>
<dbReference type="GO" id="GO:0003677">
    <property type="term" value="F:DNA binding"/>
    <property type="evidence" value="ECO:0007669"/>
    <property type="project" value="InterPro"/>
</dbReference>
<comment type="caution">
    <text evidence="5">The sequence shown here is derived from an EMBL/GenBank/DDBJ whole genome shotgun (WGS) entry which is preliminary data.</text>
</comment>
<dbReference type="InterPro" id="IPR013762">
    <property type="entry name" value="Integrase-like_cat_sf"/>
</dbReference>
<dbReference type="GO" id="GO:0015074">
    <property type="term" value="P:DNA integration"/>
    <property type="evidence" value="ECO:0007669"/>
    <property type="project" value="UniProtKB-KW"/>
</dbReference>
<name>A0A3A5KQ07_9HYPH</name>
<evidence type="ECO:0000313" key="5">
    <source>
        <dbReference type="EMBL" id="RJT35006.1"/>
    </source>
</evidence>
<dbReference type="EMBL" id="QZWZ01000018">
    <property type="protein sequence ID" value="RJT35006.1"/>
    <property type="molecule type" value="Genomic_DNA"/>
</dbReference>
<dbReference type="PROSITE" id="PS51898">
    <property type="entry name" value="TYR_RECOMBINASE"/>
    <property type="match status" value="1"/>
</dbReference>
<keyword evidence="1" id="KW-0159">Chromosome partition</keyword>
<reference evidence="5 6" key="1">
    <citation type="submission" date="2018-09" db="EMBL/GenBank/DDBJ databases">
        <title>Mesorhizobium carmichaelinearum sp. nov. isolated from Carmichaelinea spp. root nodules in New Zealand.</title>
        <authorList>
            <person name="De Meyer S.E."/>
        </authorList>
    </citation>
    <scope>NUCLEOTIDE SEQUENCE [LARGE SCALE GENOMIC DNA]</scope>
    <source>
        <strain evidence="5 6">ICMP19557</strain>
    </source>
</reference>
<keyword evidence="6" id="KW-1185">Reference proteome</keyword>
<evidence type="ECO:0000256" key="2">
    <source>
        <dbReference type="ARBA" id="ARBA00022908"/>
    </source>
</evidence>